<accession>A0A917GZ85</accession>
<name>A0A917GZ85_9MICC</name>
<feature type="region of interest" description="Disordered" evidence="1">
    <location>
        <begin position="1"/>
        <end position="28"/>
    </location>
</feature>
<comment type="caution">
    <text evidence="2">The sequence shown here is derived from an EMBL/GenBank/DDBJ whole genome shotgun (WGS) entry which is preliminary data.</text>
</comment>
<proteinExistence type="predicted"/>
<evidence type="ECO:0008006" key="4">
    <source>
        <dbReference type="Google" id="ProtNLM"/>
    </source>
</evidence>
<evidence type="ECO:0000256" key="1">
    <source>
        <dbReference type="SAM" id="MobiDB-lite"/>
    </source>
</evidence>
<reference evidence="2" key="2">
    <citation type="submission" date="2020-09" db="EMBL/GenBank/DDBJ databases">
        <authorList>
            <person name="Sun Q."/>
            <person name="Zhou Y."/>
        </authorList>
    </citation>
    <scope>NUCLEOTIDE SEQUENCE</scope>
    <source>
        <strain evidence="2">CGMCC 1.12187</strain>
    </source>
</reference>
<evidence type="ECO:0000313" key="3">
    <source>
        <dbReference type="Proteomes" id="UP000638848"/>
    </source>
</evidence>
<protein>
    <recommendedName>
        <fullName evidence="4">(2Fe-2S) ferredoxin domain-containing protein</fullName>
    </recommendedName>
</protein>
<evidence type="ECO:0000313" key="2">
    <source>
        <dbReference type="EMBL" id="GGG62431.1"/>
    </source>
</evidence>
<dbReference type="EMBL" id="BMEQ01000015">
    <property type="protein sequence ID" value="GGG62431.1"/>
    <property type="molecule type" value="Genomic_DNA"/>
</dbReference>
<organism evidence="2 3">
    <name type="scientific">Kocuria dechangensis</name>
    <dbReference type="NCBI Taxonomy" id="1176249"/>
    <lineage>
        <taxon>Bacteria</taxon>
        <taxon>Bacillati</taxon>
        <taxon>Actinomycetota</taxon>
        <taxon>Actinomycetes</taxon>
        <taxon>Micrococcales</taxon>
        <taxon>Micrococcaceae</taxon>
        <taxon>Kocuria</taxon>
    </lineage>
</organism>
<feature type="compositionally biased region" description="Basic residues" evidence="1">
    <location>
        <begin position="1"/>
        <end position="11"/>
    </location>
</feature>
<dbReference type="Proteomes" id="UP000638848">
    <property type="component" value="Unassembled WGS sequence"/>
</dbReference>
<keyword evidence="3" id="KW-1185">Reference proteome</keyword>
<dbReference type="AlphaFoldDB" id="A0A917GZ85"/>
<sequence length="154" mass="16244">MQTPPLRHRKQSPMPRQNTRGHTRTDASGPVVAVCHGHRCAGLRRLHGTADHADRIREAVKATPGAVLITSPCLGRCEMASLAAVARRDGPSGRVGPTVWLSGLEDECRAEALTAWIASGGPQRLHQPDHGLPRSLGAAVSGYGPPPAITGHGR</sequence>
<reference evidence="2" key="1">
    <citation type="journal article" date="2014" name="Int. J. Syst. Evol. Microbiol.">
        <title>Complete genome sequence of Corynebacterium casei LMG S-19264T (=DSM 44701T), isolated from a smear-ripened cheese.</title>
        <authorList>
            <consortium name="US DOE Joint Genome Institute (JGI-PGF)"/>
            <person name="Walter F."/>
            <person name="Albersmeier A."/>
            <person name="Kalinowski J."/>
            <person name="Ruckert C."/>
        </authorList>
    </citation>
    <scope>NUCLEOTIDE SEQUENCE</scope>
    <source>
        <strain evidence="2">CGMCC 1.12187</strain>
    </source>
</reference>
<gene>
    <name evidence="2" type="ORF">GCM10011374_27010</name>
</gene>